<protein>
    <submittedName>
        <fullName evidence="3">Uncharacterized protein</fullName>
    </submittedName>
</protein>
<keyword evidence="2" id="KW-1133">Transmembrane helix</keyword>
<feature type="compositionally biased region" description="Polar residues" evidence="1">
    <location>
        <begin position="47"/>
        <end position="60"/>
    </location>
</feature>
<feature type="transmembrane region" description="Helical" evidence="2">
    <location>
        <begin position="194"/>
        <end position="213"/>
    </location>
</feature>
<dbReference type="AlphaFoldDB" id="A0A6A6UDL8"/>
<feature type="transmembrane region" description="Helical" evidence="2">
    <location>
        <begin position="256"/>
        <end position="275"/>
    </location>
</feature>
<sequence>MSRSSEDPIELSTRPIQIDMDNSENQDSVVMPCSQPDDSVSHVGDPNHTSLPEPTSRNIQSTSSIPDSSSRLQEAFRKLIPSSCGKWIGASAGVGALLVAIYFGFQSLRLQRWSAHNDFWNSCGQAKLYGNVSSKTCDTVLSIMPTPPPGLLKKLAARTLACITLKAECGMEENDIMTGLSKRTASPTPTATNWMNWIYVGIYIGSITTVALMPQERQDRLFTEVNRLLRWGFHNTAYGRSIRPYVLQSPRMASQILLFLSCLSPLYSVAFWLTIGRKRGLAKQRPLALFMTLWGGALGAFYVYTWQTAWHLQRELAEDQWNHDPQSLGDQRWRSPEGWHDPSDSHQIGFFELKEGRDEPCTRRRKTVNDSSWGSLFEEDDFERHLRQILHPKAE</sequence>
<evidence type="ECO:0000256" key="1">
    <source>
        <dbReference type="SAM" id="MobiDB-lite"/>
    </source>
</evidence>
<organism evidence="3 4">
    <name type="scientific">Microthyrium microscopicum</name>
    <dbReference type="NCBI Taxonomy" id="703497"/>
    <lineage>
        <taxon>Eukaryota</taxon>
        <taxon>Fungi</taxon>
        <taxon>Dikarya</taxon>
        <taxon>Ascomycota</taxon>
        <taxon>Pezizomycotina</taxon>
        <taxon>Dothideomycetes</taxon>
        <taxon>Dothideomycetes incertae sedis</taxon>
        <taxon>Microthyriales</taxon>
        <taxon>Microthyriaceae</taxon>
        <taxon>Microthyrium</taxon>
    </lineage>
</organism>
<dbReference type="EMBL" id="MU004234">
    <property type="protein sequence ID" value="KAF2669940.1"/>
    <property type="molecule type" value="Genomic_DNA"/>
</dbReference>
<evidence type="ECO:0000313" key="3">
    <source>
        <dbReference type="EMBL" id="KAF2669940.1"/>
    </source>
</evidence>
<gene>
    <name evidence="3" type="ORF">BT63DRAFT_454121</name>
</gene>
<dbReference type="Proteomes" id="UP000799302">
    <property type="component" value="Unassembled WGS sequence"/>
</dbReference>
<proteinExistence type="predicted"/>
<feature type="transmembrane region" description="Helical" evidence="2">
    <location>
        <begin position="87"/>
        <end position="105"/>
    </location>
</feature>
<keyword evidence="2" id="KW-0472">Membrane</keyword>
<evidence type="ECO:0000256" key="2">
    <source>
        <dbReference type="SAM" id="Phobius"/>
    </source>
</evidence>
<accession>A0A6A6UDL8</accession>
<reference evidence="3" key="1">
    <citation type="journal article" date="2020" name="Stud. Mycol.">
        <title>101 Dothideomycetes genomes: a test case for predicting lifestyles and emergence of pathogens.</title>
        <authorList>
            <person name="Haridas S."/>
            <person name="Albert R."/>
            <person name="Binder M."/>
            <person name="Bloem J."/>
            <person name="Labutti K."/>
            <person name="Salamov A."/>
            <person name="Andreopoulos B."/>
            <person name="Baker S."/>
            <person name="Barry K."/>
            <person name="Bills G."/>
            <person name="Bluhm B."/>
            <person name="Cannon C."/>
            <person name="Castanera R."/>
            <person name="Culley D."/>
            <person name="Daum C."/>
            <person name="Ezra D."/>
            <person name="Gonzalez J."/>
            <person name="Henrissat B."/>
            <person name="Kuo A."/>
            <person name="Liang C."/>
            <person name="Lipzen A."/>
            <person name="Lutzoni F."/>
            <person name="Magnuson J."/>
            <person name="Mondo S."/>
            <person name="Nolan M."/>
            <person name="Ohm R."/>
            <person name="Pangilinan J."/>
            <person name="Park H.-J."/>
            <person name="Ramirez L."/>
            <person name="Alfaro M."/>
            <person name="Sun H."/>
            <person name="Tritt A."/>
            <person name="Yoshinaga Y."/>
            <person name="Zwiers L.-H."/>
            <person name="Turgeon B."/>
            <person name="Goodwin S."/>
            <person name="Spatafora J."/>
            <person name="Crous P."/>
            <person name="Grigoriev I."/>
        </authorList>
    </citation>
    <scope>NUCLEOTIDE SEQUENCE</scope>
    <source>
        <strain evidence="3">CBS 115976</strain>
    </source>
</reference>
<feature type="region of interest" description="Disordered" evidence="1">
    <location>
        <begin position="1"/>
        <end position="69"/>
    </location>
</feature>
<keyword evidence="4" id="KW-1185">Reference proteome</keyword>
<name>A0A6A6UDL8_9PEZI</name>
<feature type="transmembrane region" description="Helical" evidence="2">
    <location>
        <begin position="287"/>
        <end position="304"/>
    </location>
</feature>
<evidence type="ECO:0000313" key="4">
    <source>
        <dbReference type="Proteomes" id="UP000799302"/>
    </source>
</evidence>
<keyword evidence="2" id="KW-0812">Transmembrane</keyword>